<organism evidence="1 2">
    <name type="scientific">Selenihalanaerobacter shriftii</name>
    <dbReference type="NCBI Taxonomy" id="142842"/>
    <lineage>
        <taxon>Bacteria</taxon>
        <taxon>Bacillati</taxon>
        <taxon>Bacillota</taxon>
        <taxon>Clostridia</taxon>
        <taxon>Halanaerobiales</taxon>
        <taxon>Halobacteroidaceae</taxon>
        <taxon>Selenihalanaerobacter</taxon>
    </lineage>
</organism>
<dbReference type="InterPro" id="IPR027417">
    <property type="entry name" value="P-loop_NTPase"/>
</dbReference>
<reference evidence="2" key="1">
    <citation type="submission" date="2017-02" db="EMBL/GenBank/DDBJ databases">
        <authorList>
            <person name="Varghese N."/>
            <person name="Submissions S."/>
        </authorList>
    </citation>
    <scope>NUCLEOTIDE SEQUENCE [LARGE SCALE GENOMIC DNA]</scope>
    <source>
        <strain evidence="2">ATCC BAA-73</strain>
    </source>
</reference>
<protein>
    <submittedName>
        <fullName evidence="1">Sulfotransferase family protein</fullName>
    </submittedName>
</protein>
<keyword evidence="1" id="KW-0808">Transferase</keyword>
<dbReference type="OrthoDB" id="981509at2"/>
<proteinExistence type="predicted"/>
<accession>A0A1T4KWI9</accession>
<evidence type="ECO:0000313" key="2">
    <source>
        <dbReference type="Proteomes" id="UP000190625"/>
    </source>
</evidence>
<dbReference type="Proteomes" id="UP000190625">
    <property type="component" value="Unassembled WGS sequence"/>
</dbReference>
<dbReference type="GO" id="GO:0016740">
    <property type="term" value="F:transferase activity"/>
    <property type="evidence" value="ECO:0007669"/>
    <property type="project" value="UniProtKB-KW"/>
</dbReference>
<dbReference type="AlphaFoldDB" id="A0A1T4KWI9"/>
<dbReference type="RefSeq" id="WP_078809412.1">
    <property type="nucleotide sequence ID" value="NZ_FUWM01000007.1"/>
</dbReference>
<keyword evidence="2" id="KW-1185">Reference proteome</keyword>
<dbReference type="Gene3D" id="3.40.50.300">
    <property type="entry name" value="P-loop containing nucleotide triphosphate hydrolases"/>
    <property type="match status" value="1"/>
</dbReference>
<dbReference type="Pfam" id="PF13469">
    <property type="entry name" value="Sulfotransfer_3"/>
    <property type="match status" value="1"/>
</dbReference>
<evidence type="ECO:0000313" key="1">
    <source>
        <dbReference type="EMBL" id="SJZ46794.1"/>
    </source>
</evidence>
<dbReference type="SUPFAM" id="SSF52540">
    <property type="entry name" value="P-loop containing nucleoside triphosphate hydrolases"/>
    <property type="match status" value="1"/>
</dbReference>
<gene>
    <name evidence="1" type="ORF">SAMN02745118_00915</name>
</gene>
<sequence>MIDILRTVREKLKYLPARLFNFHNDGDNKDIFIFTSPRSGSTWLMELIASQDNIKYVNEPLHINRHKGLLTDINPNWVEIYSGQDRKRKFCNFFNRIISEELFVGQQKFKEIHKGQFDYFTNRRVFKILRGKDLINVFEEKFEIQVVYLLRHPIAVALSLMKEDLEDRVNHFLANKDYKEQFLHDDLIEFSRSILKNGSRFEIKILQWCLENLPSLKFLNNKNWIVISYEEMVVEEEKILRELYKELELENLDKLYSQVKIPSRTTDEKNQKFINDSTNEIINKEFLIKKWDNVVSQIQKEKAFAILDEFGIDIYQLGQFTINKKSEFFIN</sequence>
<dbReference type="EMBL" id="FUWM01000007">
    <property type="protein sequence ID" value="SJZ46794.1"/>
    <property type="molecule type" value="Genomic_DNA"/>
</dbReference>
<name>A0A1T4KWI9_9FIRM</name>
<dbReference type="STRING" id="142842.SAMN02745118_00915"/>